<dbReference type="InterPro" id="IPR011049">
    <property type="entry name" value="Serralysin-like_metalloprot_C"/>
</dbReference>
<proteinExistence type="predicted"/>
<dbReference type="SUPFAM" id="SSF51120">
    <property type="entry name" value="beta-Roll"/>
    <property type="match status" value="1"/>
</dbReference>
<dbReference type="EMBL" id="VUMH01000012">
    <property type="protein sequence ID" value="MSS28587.1"/>
    <property type="molecule type" value="Genomic_DNA"/>
</dbReference>
<protein>
    <submittedName>
        <fullName evidence="2">Uncharacterized protein</fullName>
    </submittedName>
</protein>
<organism evidence="2 3">
    <name type="scientific">Desulfovibrio porci</name>
    <dbReference type="NCBI Taxonomy" id="2605782"/>
    <lineage>
        <taxon>Bacteria</taxon>
        <taxon>Pseudomonadati</taxon>
        <taxon>Thermodesulfobacteriota</taxon>
        <taxon>Desulfovibrionia</taxon>
        <taxon>Desulfovibrionales</taxon>
        <taxon>Desulfovibrionaceae</taxon>
        <taxon>Desulfovibrio</taxon>
    </lineage>
</organism>
<name>A0A6L5XN15_9BACT</name>
<evidence type="ECO:0000313" key="3">
    <source>
        <dbReference type="Proteomes" id="UP000477488"/>
    </source>
</evidence>
<accession>A0A6L5XN15</accession>
<keyword evidence="3" id="KW-1185">Reference proteome</keyword>
<feature type="region of interest" description="Disordered" evidence="1">
    <location>
        <begin position="698"/>
        <end position="735"/>
    </location>
</feature>
<dbReference type="RefSeq" id="WP_195841019.1">
    <property type="nucleotide sequence ID" value="NZ_VUMH01000012.1"/>
</dbReference>
<gene>
    <name evidence="2" type="ORF">FYJ44_11215</name>
</gene>
<reference evidence="2 3" key="1">
    <citation type="submission" date="2019-09" db="EMBL/GenBank/DDBJ databases">
        <title>In-depth cultivation of the pig gut microbiome towards novel bacterial diversity and tailored functional studies.</title>
        <authorList>
            <person name="Wylensek D."/>
            <person name="Hitch T.C.A."/>
            <person name="Clavel T."/>
        </authorList>
    </citation>
    <scope>NUCLEOTIDE SEQUENCE [LARGE SCALE GENOMIC DNA]</scope>
    <source>
        <strain evidence="2 3">PG-178-WT-4</strain>
    </source>
</reference>
<dbReference type="PRINTS" id="PR00313">
    <property type="entry name" value="CABNDNGRPT"/>
</dbReference>
<evidence type="ECO:0000313" key="2">
    <source>
        <dbReference type="EMBL" id="MSS28587.1"/>
    </source>
</evidence>
<evidence type="ECO:0000256" key="1">
    <source>
        <dbReference type="SAM" id="MobiDB-lite"/>
    </source>
</evidence>
<sequence length="770" mass="79500">MSSISPISSSGYELRYDATRPGGIALSKAETGNASDTVSISDTGRQVASQAAAMRDEAARQMDAADRYQTALDFGRDFAAYMDGNINLVDEYGHKRASAELEAASYRQSRAFTTVSAQGTVIGISYLAAEGGHLQDAIPEVYPAQITRKDGFQFNITLEDDVRINDLEDGGLSIYYASSGITRTFDAEGRESVAQGEKNALGTGADDIIINRASKRVDAGDGNDIIINLADGAEILGGEGNDSIFLPAADTRGVTIDGGTENDRIVGQHLSNATVIMGDGDDALTATSLNRAAITSSGDDVIKTARLINSSLVSSNGAFNSEIANIYESSVAIDQVKNGFSSDSIRGSKVRFGEGDLTLSSKGITNSELLFGDGNLTILSSGGIDYSILTHDRGSNTITGGSITDSTLTLGSGGNTFDTHGISGSTLNLGGGGNTITGGIGKSTLNVEGGGNTITGSGGIYRSKLNIAGGGNTITGRGGIGDSTLNFKGGGNTIAGVFYDSTLNFDETISPSSATHKAQENTSGSNFNKIISNGFNQSTLYSKSENLELSIGSTYKSTIHVENGTAKINIDSTMSTNIETGNGNDDVAIRSLFSSRLNTGGGNDNISIDMAMLSHINAGQGDNTIRIKDASHSSIAAGNGNNTIRIGRAADSTLNVGSGNNALLTEAAKELAGPHLSDPTADLDDTLMDILFRNEGAARPTPAAEGAEAGSLPDSTASADGQEDTQADTAAPLSDTDFARRLMQAATAAYARGQRFLGRDGGMPSSANLF</sequence>
<dbReference type="Gene3D" id="2.160.20.160">
    <property type="match status" value="2"/>
</dbReference>
<comment type="caution">
    <text evidence="2">The sequence shown here is derived from an EMBL/GenBank/DDBJ whole genome shotgun (WGS) entry which is preliminary data.</text>
</comment>
<dbReference type="AlphaFoldDB" id="A0A6L5XN15"/>
<dbReference type="Proteomes" id="UP000477488">
    <property type="component" value="Unassembled WGS sequence"/>
</dbReference>